<keyword evidence="6 8" id="KW-0472">Membrane</keyword>
<name>A0ABQ4U2Q3_9HYPH</name>
<feature type="domain" description="TonB-dependent receptor-like beta-barrel" evidence="11">
    <location>
        <begin position="764"/>
        <end position="1165"/>
    </location>
</feature>
<dbReference type="PANTHER" id="PTHR34219">
    <property type="entry name" value="IRON-REGULATED INNER MEMBRANE PROTEIN-RELATED"/>
    <property type="match status" value="1"/>
</dbReference>
<dbReference type="CDD" id="cd01347">
    <property type="entry name" value="ligand_gated_channel"/>
    <property type="match status" value="1"/>
</dbReference>
<feature type="transmembrane region" description="Helical" evidence="10">
    <location>
        <begin position="416"/>
        <end position="444"/>
    </location>
</feature>
<dbReference type="InterPro" id="IPR039426">
    <property type="entry name" value="TonB-dep_rcpt-like"/>
</dbReference>
<comment type="similarity">
    <text evidence="8 9">Belongs to the TonB-dependent receptor family.</text>
</comment>
<evidence type="ECO:0000259" key="11">
    <source>
        <dbReference type="Pfam" id="PF00593"/>
    </source>
</evidence>
<organism evidence="13 14">
    <name type="scientific">Methylobacterium trifolii</name>
    <dbReference type="NCBI Taxonomy" id="1003092"/>
    <lineage>
        <taxon>Bacteria</taxon>
        <taxon>Pseudomonadati</taxon>
        <taxon>Pseudomonadota</taxon>
        <taxon>Alphaproteobacteria</taxon>
        <taxon>Hyphomicrobiales</taxon>
        <taxon>Methylobacteriaceae</taxon>
        <taxon>Methylobacterium</taxon>
    </lineage>
</organism>
<dbReference type="InterPro" id="IPR036942">
    <property type="entry name" value="Beta-barrel_TonB_sf"/>
</dbReference>
<dbReference type="SUPFAM" id="SSF56935">
    <property type="entry name" value="Porins"/>
    <property type="match status" value="1"/>
</dbReference>
<evidence type="ECO:0000256" key="9">
    <source>
        <dbReference type="RuleBase" id="RU003357"/>
    </source>
</evidence>
<evidence type="ECO:0000256" key="3">
    <source>
        <dbReference type="ARBA" id="ARBA00022452"/>
    </source>
</evidence>
<comment type="caution">
    <text evidence="13">The sequence shown here is derived from an EMBL/GenBank/DDBJ whole genome shotgun (WGS) entry which is preliminary data.</text>
</comment>
<keyword evidence="2 8" id="KW-0813">Transport</keyword>
<evidence type="ECO:0000256" key="4">
    <source>
        <dbReference type="ARBA" id="ARBA00022692"/>
    </source>
</evidence>
<dbReference type="Gene3D" id="2.40.170.20">
    <property type="entry name" value="TonB-dependent receptor, beta-barrel domain"/>
    <property type="match status" value="1"/>
</dbReference>
<evidence type="ECO:0000256" key="6">
    <source>
        <dbReference type="ARBA" id="ARBA00023136"/>
    </source>
</evidence>
<sequence length="1217" mass="129240">MSRLLSGDAAAFPHAPAVRFSREAVYRAVWRWHFYAGLLSLPFLVLLSATGALYLFKAEIDGTVFAYRTTVAVRATPPLGPDRLIFNATQAVPEAAPVTFTEPANSAASALVTLAGPTGKILVWLDPYSGDVLDRVAADQEFSSVVRRLHSLAYFGPLANAVIEVVAGFALILVLTGLYLWWPRGQGGGVVSVRGRPRTRVWWRDLHAVTGLVAGGGLFFLAATGLPWSVWWGQQFRNVTNQAGLGQPRELWAGKPVSAVPMGERLESAGWTMQDAPVPLSRPGPTPLGIDRAAEILHGLGMPAGYELALPRGASDVYAAAIYPRDVAGQRLVSLDQYSGRPLLDVRFSELGPVGRAIQYGIGIHKGEYWGRANQLAMLAFCLATILLSVTAGVMWWKRRPAGGLGVPPWPRDRRIAATVTALVLGLGALFPLTGLAILLMLGIDLAAQALRGRRAAAGAGLPLCLAVIAVGCLPTPVRAEDAAVTLEELTVTGDGPRGAFGVAAPPGSSASVIEQPVGQVVTAIGRQGTIADRPATSIGSVLLDSPGITVRQGNGARDVVVSIRGNNARSTGVTKNMVVLEDGFVMTQPDGASRFDIVDPRAYSRIDVFRGPQSALFGNYATGGALAFRTRTGREIDGYEIGTDAGSFGYLSNYFTVGGVSGPVEISLFASDVRANGYQDHASYNTQTINLLASYTPSPDTRITLKVINNDLFAALPVRSSLDQFGVNPYQRGCASGLAPAPGCTIINLFRNGLFGATVPVAAGDGGFLRNDRRTIVAARIEHDIDAQTTWRLQGGFDERNFNQPFYATSSRGSYPSYNLLTDLTRRGDFFGLPATGYVALSASALDSHISTYNRAPYGGPRLGGLIGDQDAVQANLGGRARGEVALSDQWTGVAGISAENTWITGRNRAYAYAAAGTTTTLATADRSFLNVAPELALVYRPSTEWAFRGRAATGYTTPAASNLFITPAGLPGANTQLQTQENLGFDLGADWTPTPGLRLSVTGFYEFFRNELVSQSPGAGLMAYTFNAPASEHRGIEVGADWAFAPGWRATAAYTFDDQIYTDYVEQLSAGTRTARFDRAGNHIPGVPAHQLLARIGYDQPTGPLAGLGAFVETVFQDDFYIDNANLLRAPGYAIVNANVHYATDLAGGYAKRLNLYLEVRNLFDTTYVASAQNLANSLNAATGLQNGAALLSATTGSVFAGAPRTFMGGMKLSF</sequence>
<protein>
    <submittedName>
        <fullName evidence="13">Vitamin B12 transporter BtuB</fullName>
    </submittedName>
</protein>
<evidence type="ECO:0000259" key="12">
    <source>
        <dbReference type="Pfam" id="PF07715"/>
    </source>
</evidence>
<dbReference type="Proteomes" id="UP001055057">
    <property type="component" value="Unassembled WGS sequence"/>
</dbReference>
<feature type="transmembrane region" description="Helical" evidence="10">
    <location>
        <begin position="33"/>
        <end position="56"/>
    </location>
</feature>
<feature type="transmembrane region" description="Helical" evidence="10">
    <location>
        <begin position="206"/>
        <end position="228"/>
    </location>
</feature>
<dbReference type="Pfam" id="PF03929">
    <property type="entry name" value="PepSY_TM"/>
    <property type="match status" value="1"/>
</dbReference>
<dbReference type="EMBL" id="BPRB01000198">
    <property type="protein sequence ID" value="GJE61263.1"/>
    <property type="molecule type" value="Genomic_DNA"/>
</dbReference>
<feature type="domain" description="TonB-dependent receptor plug" evidence="12">
    <location>
        <begin position="520"/>
        <end position="626"/>
    </location>
</feature>
<feature type="transmembrane region" description="Helical" evidence="10">
    <location>
        <begin position="456"/>
        <end position="478"/>
    </location>
</feature>
<evidence type="ECO:0000256" key="5">
    <source>
        <dbReference type="ARBA" id="ARBA00023077"/>
    </source>
</evidence>
<evidence type="ECO:0000256" key="7">
    <source>
        <dbReference type="ARBA" id="ARBA00023237"/>
    </source>
</evidence>
<keyword evidence="10" id="KW-1133">Transmembrane helix</keyword>
<dbReference type="Gene3D" id="2.170.130.10">
    <property type="entry name" value="TonB-dependent receptor, plug domain"/>
    <property type="match status" value="1"/>
</dbReference>
<dbReference type="PANTHER" id="PTHR34219:SF1">
    <property type="entry name" value="PEPSY DOMAIN-CONTAINING PROTEIN"/>
    <property type="match status" value="1"/>
</dbReference>
<evidence type="ECO:0000256" key="10">
    <source>
        <dbReference type="SAM" id="Phobius"/>
    </source>
</evidence>
<keyword evidence="3 8" id="KW-1134">Transmembrane beta strand</keyword>
<evidence type="ECO:0000313" key="14">
    <source>
        <dbReference type="Proteomes" id="UP001055057"/>
    </source>
</evidence>
<dbReference type="InterPro" id="IPR000531">
    <property type="entry name" value="Beta-barrel_TonB"/>
</dbReference>
<feature type="transmembrane region" description="Helical" evidence="10">
    <location>
        <begin position="376"/>
        <end position="396"/>
    </location>
</feature>
<evidence type="ECO:0000256" key="8">
    <source>
        <dbReference type="PROSITE-ProRule" id="PRU01360"/>
    </source>
</evidence>
<gene>
    <name evidence="13" type="primary">btuB_4</name>
    <name evidence="13" type="ORF">MPOCJGCO_3384</name>
</gene>
<keyword evidence="5 9" id="KW-0798">TonB box</keyword>
<dbReference type="Pfam" id="PF07715">
    <property type="entry name" value="Plug"/>
    <property type="match status" value="1"/>
</dbReference>
<dbReference type="PROSITE" id="PS52016">
    <property type="entry name" value="TONB_DEPENDENT_REC_3"/>
    <property type="match status" value="1"/>
</dbReference>
<dbReference type="InterPro" id="IPR037066">
    <property type="entry name" value="Plug_dom_sf"/>
</dbReference>
<feature type="transmembrane region" description="Helical" evidence="10">
    <location>
        <begin position="158"/>
        <end position="182"/>
    </location>
</feature>
<dbReference type="InterPro" id="IPR012910">
    <property type="entry name" value="Plug_dom"/>
</dbReference>
<evidence type="ECO:0000256" key="2">
    <source>
        <dbReference type="ARBA" id="ARBA00022448"/>
    </source>
</evidence>
<keyword evidence="4 8" id="KW-0812">Transmembrane</keyword>
<evidence type="ECO:0000313" key="13">
    <source>
        <dbReference type="EMBL" id="GJE61263.1"/>
    </source>
</evidence>
<keyword evidence="7 8" id="KW-0998">Cell outer membrane</keyword>
<comment type="subcellular location">
    <subcellularLocation>
        <location evidence="1 8">Cell outer membrane</location>
        <topology evidence="1 8">Multi-pass membrane protein</topology>
    </subcellularLocation>
</comment>
<proteinExistence type="inferred from homology"/>
<accession>A0ABQ4U2Q3</accession>
<reference evidence="13" key="2">
    <citation type="submission" date="2021-08" db="EMBL/GenBank/DDBJ databases">
        <authorList>
            <person name="Tani A."/>
            <person name="Ola A."/>
            <person name="Ogura Y."/>
            <person name="Katsura K."/>
            <person name="Hayashi T."/>
        </authorList>
    </citation>
    <scope>NUCLEOTIDE SEQUENCE</scope>
    <source>
        <strain evidence="13">DSM 23632</strain>
    </source>
</reference>
<dbReference type="Pfam" id="PF00593">
    <property type="entry name" value="TonB_dep_Rec_b-barrel"/>
    <property type="match status" value="1"/>
</dbReference>
<reference evidence="13" key="1">
    <citation type="journal article" date="2021" name="Front. Microbiol.">
        <title>Comprehensive Comparative Genomics and Phenotyping of Methylobacterium Species.</title>
        <authorList>
            <person name="Alessa O."/>
            <person name="Ogura Y."/>
            <person name="Fujitani Y."/>
            <person name="Takami H."/>
            <person name="Hayashi T."/>
            <person name="Sahin N."/>
            <person name="Tani A."/>
        </authorList>
    </citation>
    <scope>NUCLEOTIDE SEQUENCE</scope>
    <source>
        <strain evidence="13">DSM 23632</strain>
    </source>
</reference>
<evidence type="ECO:0000256" key="1">
    <source>
        <dbReference type="ARBA" id="ARBA00004571"/>
    </source>
</evidence>
<dbReference type="InterPro" id="IPR005625">
    <property type="entry name" value="PepSY-ass_TM"/>
</dbReference>
<keyword evidence="14" id="KW-1185">Reference proteome</keyword>